<proteinExistence type="inferred from homology"/>
<comment type="caution">
    <text evidence="21">The sequence shown here is derived from an EMBL/GenBank/DDBJ whole genome shotgun (WGS) entry which is preliminary data.</text>
</comment>
<dbReference type="InterPro" id="IPR002326">
    <property type="entry name" value="Cyt_c1"/>
</dbReference>
<feature type="compositionally biased region" description="Polar residues" evidence="18">
    <location>
        <begin position="109"/>
        <end position="138"/>
    </location>
</feature>
<feature type="binding site" description="covalent" evidence="17">
    <location>
        <position position="716"/>
    </location>
    <ligand>
        <name>heme c</name>
        <dbReference type="ChEBI" id="CHEBI:61717"/>
    </ligand>
</feature>
<feature type="domain" description="Cytochrome c" evidence="20">
    <location>
        <begin position="700"/>
        <end position="902"/>
    </location>
</feature>
<evidence type="ECO:0000313" key="21">
    <source>
        <dbReference type="EMBL" id="ELU43641.1"/>
    </source>
</evidence>
<evidence type="ECO:0000256" key="10">
    <source>
        <dbReference type="ARBA" id="ARBA00022967"/>
    </source>
</evidence>
<dbReference type="PROSITE" id="PS51007">
    <property type="entry name" value="CYTC"/>
    <property type="match status" value="1"/>
</dbReference>
<keyword evidence="4" id="KW-0813">Transport</keyword>
<keyword evidence="8 17" id="KW-0479">Metal-binding</keyword>
<keyword evidence="7 19" id="KW-0812">Transmembrane</keyword>
<dbReference type="AlphaFoldDB" id="L8WZY4"/>
<dbReference type="PANTHER" id="PTHR10266">
    <property type="entry name" value="CYTOCHROME C1"/>
    <property type="match status" value="1"/>
</dbReference>
<dbReference type="GO" id="GO:0020037">
    <property type="term" value="F:heme binding"/>
    <property type="evidence" value="ECO:0007669"/>
    <property type="project" value="InterPro"/>
</dbReference>
<dbReference type="GO" id="GO:0008121">
    <property type="term" value="F:quinol-cytochrome-c reductase activity"/>
    <property type="evidence" value="ECO:0007669"/>
    <property type="project" value="UniProtKB-EC"/>
</dbReference>
<dbReference type="InterPro" id="IPR036909">
    <property type="entry name" value="Cyt_c-like_dom_sf"/>
</dbReference>
<dbReference type="STRING" id="983506.L8WZY4"/>
<dbReference type="GO" id="GO:0006122">
    <property type="term" value="P:mitochondrial electron transport, ubiquinol to cytochrome c"/>
    <property type="evidence" value="ECO:0007669"/>
    <property type="project" value="TreeGrafter"/>
</dbReference>
<comment type="cofactor">
    <cofactor evidence="17">
        <name>heme c</name>
        <dbReference type="ChEBI" id="CHEBI:61717"/>
    </cofactor>
    <text evidence="17">Binds 1 heme c group covalently per subunit.</text>
</comment>
<keyword evidence="14" id="KW-0496">Mitochondrion</keyword>
<evidence type="ECO:0000256" key="5">
    <source>
        <dbReference type="ARBA" id="ARBA00022617"/>
    </source>
</evidence>
<evidence type="ECO:0000256" key="1">
    <source>
        <dbReference type="ARBA" id="ARBA00004273"/>
    </source>
</evidence>
<dbReference type="EC" id="7.1.1.8" evidence="3"/>
<dbReference type="FunFam" id="1.20.5.100:FF:000003">
    <property type="entry name" value="Cytochrome c1, heme protein, mitochondrial"/>
    <property type="match status" value="1"/>
</dbReference>
<evidence type="ECO:0000256" key="7">
    <source>
        <dbReference type="ARBA" id="ARBA00022692"/>
    </source>
</evidence>
<dbReference type="SUPFAM" id="SSF81496">
    <property type="entry name" value="Cytochrome c1 subunit of cytochrome bc1 complex (Ubiquinol-cytochrome c reductase), transmembrane anchor"/>
    <property type="match status" value="1"/>
</dbReference>
<feature type="binding site" description="covalent" evidence="17">
    <location>
        <position position="836"/>
    </location>
    <ligand>
        <name>heme c</name>
        <dbReference type="ChEBI" id="CHEBI:61717"/>
    </ligand>
</feature>
<evidence type="ECO:0000256" key="8">
    <source>
        <dbReference type="ARBA" id="ARBA00022723"/>
    </source>
</evidence>
<keyword evidence="10" id="KW-1278">Translocase</keyword>
<feature type="binding site" description="covalent" evidence="17">
    <location>
        <position position="717"/>
    </location>
    <ligand>
        <name>heme c</name>
        <dbReference type="ChEBI" id="CHEBI:61717"/>
    </ligand>
</feature>
<dbReference type="Gene3D" id="1.25.40.990">
    <property type="match status" value="2"/>
</dbReference>
<keyword evidence="13 17" id="KW-0408">Iron</keyword>
<evidence type="ECO:0000256" key="15">
    <source>
        <dbReference type="ARBA" id="ARBA00023136"/>
    </source>
</evidence>
<feature type="compositionally biased region" description="Basic and acidic residues" evidence="18">
    <location>
        <begin position="98"/>
        <end position="108"/>
    </location>
</feature>
<dbReference type="PANTHER" id="PTHR10266:SF3">
    <property type="entry name" value="CYTOCHROME C1, HEME PROTEIN, MITOCHONDRIAL"/>
    <property type="match status" value="1"/>
</dbReference>
<comment type="catalytic activity">
    <reaction evidence="16">
        <text>a quinol + 2 Fe(III)-[cytochrome c](out) = a quinone + 2 Fe(II)-[cytochrome c](out) + 2 H(+)(out)</text>
        <dbReference type="Rhea" id="RHEA:11484"/>
        <dbReference type="Rhea" id="RHEA-COMP:10350"/>
        <dbReference type="Rhea" id="RHEA-COMP:14399"/>
        <dbReference type="ChEBI" id="CHEBI:15378"/>
        <dbReference type="ChEBI" id="CHEBI:24646"/>
        <dbReference type="ChEBI" id="CHEBI:29033"/>
        <dbReference type="ChEBI" id="CHEBI:29034"/>
        <dbReference type="ChEBI" id="CHEBI:132124"/>
        <dbReference type="EC" id="7.1.1.8"/>
    </reaction>
</comment>
<dbReference type="FunFam" id="1.10.760.10:FF:000002">
    <property type="entry name" value="Cytochrome c1, heme protein"/>
    <property type="match status" value="1"/>
</dbReference>
<evidence type="ECO:0000256" key="2">
    <source>
        <dbReference type="ARBA" id="ARBA00006488"/>
    </source>
</evidence>
<evidence type="ECO:0000256" key="13">
    <source>
        <dbReference type="ARBA" id="ARBA00023004"/>
    </source>
</evidence>
<dbReference type="Gene3D" id="1.10.760.10">
    <property type="entry name" value="Cytochrome c-like domain"/>
    <property type="match status" value="1"/>
</dbReference>
<keyword evidence="11" id="KW-0249">Electron transport</keyword>
<keyword evidence="15 19" id="KW-0472">Membrane</keyword>
<dbReference type="EMBL" id="AFRT01000521">
    <property type="protein sequence ID" value="ELU43641.1"/>
    <property type="molecule type" value="Genomic_DNA"/>
</dbReference>
<feature type="region of interest" description="Disordered" evidence="18">
    <location>
        <begin position="81"/>
        <end position="140"/>
    </location>
</feature>
<dbReference type="OrthoDB" id="199574at2759"/>
<feature type="region of interest" description="Disordered" evidence="18">
    <location>
        <begin position="154"/>
        <end position="173"/>
    </location>
</feature>
<evidence type="ECO:0000256" key="18">
    <source>
        <dbReference type="SAM" id="MobiDB-lite"/>
    </source>
</evidence>
<dbReference type="GO" id="GO:0005743">
    <property type="term" value="C:mitochondrial inner membrane"/>
    <property type="evidence" value="ECO:0007669"/>
    <property type="project" value="UniProtKB-SubCell"/>
</dbReference>
<dbReference type="Gene3D" id="1.20.5.100">
    <property type="entry name" value="Cytochrome c1, transmembrane anchor, C-terminal"/>
    <property type="match status" value="1"/>
</dbReference>
<accession>L8WZY4</accession>
<reference evidence="21 22" key="1">
    <citation type="journal article" date="2013" name="Nat. Commun.">
        <title>The evolution and pathogenic mechanisms of the rice sheath blight pathogen.</title>
        <authorList>
            <person name="Zheng A."/>
            <person name="Lin R."/>
            <person name="Xu L."/>
            <person name="Qin P."/>
            <person name="Tang C."/>
            <person name="Ai P."/>
            <person name="Zhang D."/>
            <person name="Liu Y."/>
            <person name="Sun Z."/>
            <person name="Feng H."/>
            <person name="Wang Y."/>
            <person name="Chen Y."/>
            <person name="Liang X."/>
            <person name="Fu R."/>
            <person name="Li Q."/>
            <person name="Zhang J."/>
            <person name="Yu X."/>
            <person name="Xie Z."/>
            <person name="Ding L."/>
            <person name="Guan P."/>
            <person name="Tang J."/>
            <person name="Liang Y."/>
            <person name="Wang S."/>
            <person name="Deng Q."/>
            <person name="Li S."/>
            <person name="Zhu J."/>
            <person name="Wang L."/>
            <person name="Liu H."/>
            <person name="Li P."/>
        </authorList>
    </citation>
    <scope>NUCLEOTIDE SEQUENCE [LARGE SCALE GENOMIC DNA]</scope>
    <source>
        <strain evidence="22">AG-1 IA</strain>
    </source>
</reference>
<protein>
    <recommendedName>
        <fullName evidence="3">quinol--cytochrome-c reductase</fullName>
        <ecNumber evidence="3">7.1.1.8</ecNumber>
    </recommendedName>
</protein>
<sequence>MATSWPQSLKDWVATQLKQMNSLNKSEADAEMKALISEAYTNQTLWTTDWAVIPIVVPRLHSHPGSPDLVATQKKLKKATISTSTESENRLEKRKRRFEREHEIERQKASGTYSVPSFTHHSQSPTGFDTARDNTPTYTPMAYRSAGAISKRKYANVASEDSGDADPAPDPATIRPLEVLQRTLGELKNKWKVNSDYRWTCDQFKSLRQDLTVLYEIHARMALEALADLLGTEINLLLAQLNPETKSTEFVRHALDVQAALLANNYHKFFDLYLKAPNMGGYIMDHMLPRERMSALITMTKAELAFDGTADVDRFLSSHSIATYATGQPNAAGEKRLDCRAVHARVVACYEEKYRKVAVRSLSFAMSLSYQIFNLVECWDLSSYTQDICLLGCALRYLLPWLIRKQSLSSSPVRPSSASFNNHNLFPPTVMSNQDYYNNQPQYGGPPPGQGYYPPQGPPPGGQGGYYPNQPPPQGGYPQRECFREAIILSPRRILSMCSNSPRRIVEEEEEHAWHGQSALIRNLIRSTDYYMAIKLGRCLLVLLRRRSVAFQIVFGNKQLTRHRFRYLRLLILIWYFGLIVYFPSTATPRCPRALQPHGAFVYRFPTLYSPSPGLCIDNMFARQAFHAGRLAASRSAGAKAGAAVAATVTSVGSIAWYTHLYGQLPFVGELSANSPAENGLHPASYPWSHKGWLDSFDHASIRRGYQVYREVCAACHSLDRIAWRNLVGVSHTVDEVKAMAEEVEYEDGPNDAGEMFQRPGKLADYMPAPYPNEEAARAGNAGALPPDLSLIIKARHGGADYVYSLLTGYVDPPAGVEVREGLNYNPYFPGGAIAMARVLFDGLVEYDDGTPATTSQMAKDVVTFLSWAAEPEHDERKKMGLQAVILLSSMLAISVYIKRFKWSVIKTRKIRK</sequence>
<dbReference type="InterPro" id="IPR021157">
    <property type="entry name" value="Cyt_c1_TM_anchor_C"/>
</dbReference>
<evidence type="ECO:0000256" key="19">
    <source>
        <dbReference type="SAM" id="Phobius"/>
    </source>
</evidence>
<evidence type="ECO:0000256" key="6">
    <source>
        <dbReference type="ARBA" id="ARBA00022660"/>
    </source>
</evidence>
<keyword evidence="12 19" id="KW-1133">Transmembrane helix</keyword>
<comment type="similarity">
    <text evidence="2">Belongs to the cytochrome c family.</text>
</comment>
<feature type="region of interest" description="Disordered" evidence="18">
    <location>
        <begin position="436"/>
        <end position="471"/>
    </location>
</feature>
<comment type="subcellular location">
    <subcellularLocation>
        <location evidence="1">Mitochondrion inner membrane</location>
    </subcellularLocation>
</comment>
<name>L8WZY4_THACA</name>
<gene>
    <name evidence="21" type="ORF">AG1IA_02327</name>
</gene>
<feature type="binding site" description="covalent" evidence="17">
    <location>
        <position position="713"/>
    </location>
    <ligand>
        <name>heme c</name>
        <dbReference type="ChEBI" id="CHEBI:61717"/>
    </ligand>
</feature>
<keyword evidence="5 17" id="KW-0349">Heme</keyword>
<dbReference type="HOGENOM" id="CLU_318624_0_0_1"/>
<keyword evidence="9" id="KW-0999">Mitochondrion inner membrane</keyword>
<evidence type="ECO:0000256" key="4">
    <source>
        <dbReference type="ARBA" id="ARBA00022448"/>
    </source>
</evidence>
<evidence type="ECO:0000256" key="3">
    <source>
        <dbReference type="ARBA" id="ARBA00012951"/>
    </source>
</evidence>
<organism evidence="21 22">
    <name type="scientific">Thanatephorus cucumeris (strain AG1-IA)</name>
    <name type="common">Rice sheath blight fungus</name>
    <name type="synonym">Rhizoctonia solani</name>
    <dbReference type="NCBI Taxonomy" id="983506"/>
    <lineage>
        <taxon>Eukaryota</taxon>
        <taxon>Fungi</taxon>
        <taxon>Dikarya</taxon>
        <taxon>Basidiomycota</taxon>
        <taxon>Agaricomycotina</taxon>
        <taxon>Agaricomycetes</taxon>
        <taxon>Cantharellales</taxon>
        <taxon>Ceratobasidiaceae</taxon>
        <taxon>Rhizoctonia</taxon>
        <taxon>Rhizoctonia solani AG-1</taxon>
    </lineage>
</organism>
<feature type="compositionally biased region" description="Pro residues" evidence="18">
    <location>
        <begin position="444"/>
        <end position="461"/>
    </location>
</feature>
<keyword evidence="22" id="KW-1185">Reference proteome</keyword>
<evidence type="ECO:0000256" key="12">
    <source>
        <dbReference type="ARBA" id="ARBA00022989"/>
    </source>
</evidence>
<dbReference type="SUPFAM" id="SSF46626">
    <property type="entry name" value="Cytochrome c"/>
    <property type="match status" value="1"/>
</dbReference>
<dbReference type="PRINTS" id="PR00603">
    <property type="entry name" value="CYTOCHROMEC1"/>
</dbReference>
<evidence type="ECO:0000256" key="14">
    <source>
        <dbReference type="ARBA" id="ARBA00023128"/>
    </source>
</evidence>
<evidence type="ECO:0000256" key="16">
    <source>
        <dbReference type="ARBA" id="ARBA00029351"/>
    </source>
</evidence>
<keyword evidence="6" id="KW-0679">Respiratory chain</keyword>
<evidence type="ECO:0000256" key="17">
    <source>
        <dbReference type="PIRSR" id="PIRSR602326-1"/>
    </source>
</evidence>
<evidence type="ECO:0000313" key="22">
    <source>
        <dbReference type="Proteomes" id="UP000011668"/>
    </source>
</evidence>
<evidence type="ECO:0000256" key="11">
    <source>
        <dbReference type="ARBA" id="ARBA00022982"/>
    </source>
</evidence>
<dbReference type="Pfam" id="PF02167">
    <property type="entry name" value="Cytochrom_C1"/>
    <property type="match status" value="1"/>
</dbReference>
<evidence type="ECO:0000259" key="20">
    <source>
        <dbReference type="PROSITE" id="PS51007"/>
    </source>
</evidence>
<evidence type="ECO:0000256" key="9">
    <source>
        <dbReference type="ARBA" id="ARBA00022792"/>
    </source>
</evidence>
<dbReference type="GO" id="GO:0046872">
    <property type="term" value="F:metal ion binding"/>
    <property type="evidence" value="ECO:0007669"/>
    <property type="project" value="UniProtKB-KW"/>
</dbReference>
<dbReference type="Proteomes" id="UP000011668">
    <property type="component" value="Unassembled WGS sequence"/>
</dbReference>
<dbReference type="InterPro" id="IPR009056">
    <property type="entry name" value="Cyt_c-like_dom"/>
</dbReference>
<feature type="transmembrane region" description="Helical" evidence="19">
    <location>
        <begin position="880"/>
        <end position="898"/>
    </location>
</feature>